<evidence type="ECO:0000313" key="2">
    <source>
        <dbReference type="EMBL" id="MED6109521.1"/>
    </source>
</evidence>
<reference evidence="2 3" key="1">
    <citation type="journal article" date="2023" name="Plants (Basel)">
        <title>Bridging the Gap: Combining Genomics and Transcriptomics Approaches to Understand Stylosanthes scabra, an Orphan Legume from the Brazilian Caatinga.</title>
        <authorList>
            <person name="Ferreira-Neto J.R.C."/>
            <person name="da Silva M.D."/>
            <person name="Binneck E."/>
            <person name="de Melo N.F."/>
            <person name="da Silva R.H."/>
            <person name="de Melo A.L.T.M."/>
            <person name="Pandolfi V."/>
            <person name="Bustamante F.O."/>
            <person name="Brasileiro-Vidal A.C."/>
            <person name="Benko-Iseppon A.M."/>
        </authorList>
    </citation>
    <scope>NUCLEOTIDE SEQUENCE [LARGE SCALE GENOMIC DNA]</scope>
    <source>
        <tissue evidence="2">Leaves</tissue>
    </source>
</reference>
<feature type="compositionally biased region" description="Polar residues" evidence="1">
    <location>
        <begin position="1"/>
        <end position="15"/>
    </location>
</feature>
<dbReference type="Proteomes" id="UP001341840">
    <property type="component" value="Unassembled WGS sequence"/>
</dbReference>
<dbReference type="EMBL" id="JASCZI010000160">
    <property type="protein sequence ID" value="MED6109521.1"/>
    <property type="molecule type" value="Genomic_DNA"/>
</dbReference>
<comment type="caution">
    <text evidence="2">The sequence shown here is derived from an EMBL/GenBank/DDBJ whole genome shotgun (WGS) entry which is preliminary data.</text>
</comment>
<evidence type="ECO:0000256" key="1">
    <source>
        <dbReference type="SAM" id="MobiDB-lite"/>
    </source>
</evidence>
<feature type="region of interest" description="Disordered" evidence="1">
    <location>
        <begin position="1"/>
        <end position="23"/>
    </location>
</feature>
<gene>
    <name evidence="2" type="ORF">PIB30_034420</name>
</gene>
<keyword evidence="3" id="KW-1185">Reference proteome</keyword>
<evidence type="ECO:0000313" key="3">
    <source>
        <dbReference type="Proteomes" id="UP001341840"/>
    </source>
</evidence>
<sequence>MGTLARQVSTSQSSDIHGGHNPDQTARLLALERAWYVEQKTAEPHDNLLHLSKSSSSGTHLKGTILLVLSRNKRPPNHHKYVAPSVLPKDVVVRVLWRVLNTLPQPTHPNSHIFFMPGWSWRGLNTGDIFHQLLRAPAVQHWKSLTQPPTGSPSVRRPR</sequence>
<accession>A0ABU6QCQ4</accession>
<proteinExistence type="predicted"/>
<organism evidence="2 3">
    <name type="scientific">Stylosanthes scabra</name>
    <dbReference type="NCBI Taxonomy" id="79078"/>
    <lineage>
        <taxon>Eukaryota</taxon>
        <taxon>Viridiplantae</taxon>
        <taxon>Streptophyta</taxon>
        <taxon>Embryophyta</taxon>
        <taxon>Tracheophyta</taxon>
        <taxon>Spermatophyta</taxon>
        <taxon>Magnoliopsida</taxon>
        <taxon>eudicotyledons</taxon>
        <taxon>Gunneridae</taxon>
        <taxon>Pentapetalae</taxon>
        <taxon>rosids</taxon>
        <taxon>fabids</taxon>
        <taxon>Fabales</taxon>
        <taxon>Fabaceae</taxon>
        <taxon>Papilionoideae</taxon>
        <taxon>50 kb inversion clade</taxon>
        <taxon>dalbergioids sensu lato</taxon>
        <taxon>Dalbergieae</taxon>
        <taxon>Pterocarpus clade</taxon>
        <taxon>Stylosanthes</taxon>
    </lineage>
</organism>
<protein>
    <submittedName>
        <fullName evidence="2">Uncharacterized protein</fullName>
    </submittedName>
</protein>
<name>A0ABU6QCQ4_9FABA</name>